<organism evidence="2">
    <name type="scientific">marine sediment metagenome</name>
    <dbReference type="NCBI Taxonomy" id="412755"/>
    <lineage>
        <taxon>unclassified sequences</taxon>
        <taxon>metagenomes</taxon>
        <taxon>ecological metagenomes</taxon>
    </lineage>
</organism>
<dbReference type="Pfam" id="PF00535">
    <property type="entry name" value="Glycos_transf_2"/>
    <property type="match status" value="1"/>
</dbReference>
<feature type="domain" description="Glycosyltransferase 2-like" evidence="1">
    <location>
        <begin position="8"/>
        <end position="138"/>
    </location>
</feature>
<reference evidence="2" key="1">
    <citation type="journal article" date="2014" name="Front. Microbiol.">
        <title>High frequency of phylogenetically diverse reductive dehalogenase-homologous genes in deep subseafloor sedimentary metagenomes.</title>
        <authorList>
            <person name="Kawai M."/>
            <person name="Futagami T."/>
            <person name="Toyoda A."/>
            <person name="Takaki Y."/>
            <person name="Nishi S."/>
            <person name="Hori S."/>
            <person name="Arai W."/>
            <person name="Tsubouchi T."/>
            <person name="Morono Y."/>
            <person name="Uchiyama I."/>
            <person name="Ito T."/>
            <person name="Fujiyama A."/>
            <person name="Inagaki F."/>
            <person name="Takami H."/>
        </authorList>
    </citation>
    <scope>NUCLEOTIDE SEQUENCE</scope>
    <source>
        <strain evidence="2">Expedition CK06-06</strain>
    </source>
</reference>
<dbReference type="EMBL" id="BARW01031229">
    <property type="protein sequence ID" value="GAJ14324.1"/>
    <property type="molecule type" value="Genomic_DNA"/>
</dbReference>
<gene>
    <name evidence="2" type="ORF">S12H4_49728</name>
</gene>
<accession>X1UA10</accession>
<dbReference type="CDD" id="cd04179">
    <property type="entry name" value="DPM_DPG-synthase_like"/>
    <property type="match status" value="1"/>
</dbReference>
<dbReference type="Gene3D" id="3.90.550.10">
    <property type="entry name" value="Spore Coat Polysaccharide Biosynthesis Protein SpsA, Chain A"/>
    <property type="match status" value="1"/>
</dbReference>
<evidence type="ECO:0000259" key="1">
    <source>
        <dbReference type="Pfam" id="PF00535"/>
    </source>
</evidence>
<dbReference type="AlphaFoldDB" id="X1UA10"/>
<dbReference type="InterPro" id="IPR029044">
    <property type="entry name" value="Nucleotide-diphossugar_trans"/>
</dbReference>
<evidence type="ECO:0000313" key="2">
    <source>
        <dbReference type="EMBL" id="GAJ14324.1"/>
    </source>
</evidence>
<dbReference type="PANTHER" id="PTHR48090:SF7">
    <property type="entry name" value="RFBJ PROTEIN"/>
    <property type="match status" value="1"/>
</dbReference>
<dbReference type="SUPFAM" id="SSF53448">
    <property type="entry name" value="Nucleotide-diphospho-sugar transferases"/>
    <property type="match status" value="1"/>
</dbReference>
<dbReference type="InterPro" id="IPR050256">
    <property type="entry name" value="Glycosyltransferase_2"/>
</dbReference>
<comment type="caution">
    <text evidence="2">The sequence shown here is derived from an EMBL/GenBank/DDBJ whole genome shotgun (WGS) entry which is preliminary data.</text>
</comment>
<protein>
    <recommendedName>
        <fullName evidence="1">Glycosyltransferase 2-like domain-containing protein</fullName>
    </recommendedName>
</protein>
<dbReference type="InterPro" id="IPR001173">
    <property type="entry name" value="Glyco_trans_2-like"/>
</dbReference>
<name>X1UA10_9ZZZZ</name>
<dbReference type="PANTHER" id="PTHR48090">
    <property type="entry name" value="UNDECAPRENYL-PHOSPHATE 4-DEOXY-4-FORMAMIDO-L-ARABINOSE TRANSFERASE-RELATED"/>
    <property type="match status" value="1"/>
</dbReference>
<proteinExistence type="predicted"/>
<sequence>MNDHPELSIVILCYRSEEQIIGFSQKVKELAKKLTDSFEIVLVGNYVEGSVDRTKEIVENIALEDPIYKSICKPKKGMMGWDMKEGLSFAKGDLICVIDGDGQFPIESIAQCYEKIKTEDFGLVKTYRKKRNDGGYRKLISVIYNLVFAILFPGVRSKDVNSKPKIFTRDLLDNLVLTSDDWFIDAEIMINTNKLGIKFYEFPIEFYELHGRVSFVKFSAIFEFIRNLIYYRFKGK</sequence>